<dbReference type="Proteomes" id="UP001396334">
    <property type="component" value="Unassembled WGS sequence"/>
</dbReference>
<dbReference type="SUPFAM" id="SSF56219">
    <property type="entry name" value="DNase I-like"/>
    <property type="match status" value="1"/>
</dbReference>
<name>A0ABR2S110_9ROSI</name>
<protein>
    <submittedName>
        <fullName evidence="1">Uncharacterized protein</fullName>
    </submittedName>
</protein>
<sequence>MKMKLENAFYVEPVGIAGGLALWWSNSVNLSVMHFDKNFVDAKISITGEDEWFGTFIYAPPYSEEKQRFWEALASLRNDINDRWCTIGDSNIVASPDEKYGGTPFDHNGVKWYYEFLDRTCLLEIPSKGRFYTWSNQRSDEDVIIEKLDRALSSLEWSFIFPKAISIIDAAIASDHSPIVLLTNGLMKRTKRDFKFESR</sequence>
<proteinExistence type="predicted"/>
<keyword evidence="2" id="KW-1185">Reference proteome</keyword>
<organism evidence="1 2">
    <name type="scientific">Hibiscus sabdariffa</name>
    <name type="common">roselle</name>
    <dbReference type="NCBI Taxonomy" id="183260"/>
    <lineage>
        <taxon>Eukaryota</taxon>
        <taxon>Viridiplantae</taxon>
        <taxon>Streptophyta</taxon>
        <taxon>Embryophyta</taxon>
        <taxon>Tracheophyta</taxon>
        <taxon>Spermatophyta</taxon>
        <taxon>Magnoliopsida</taxon>
        <taxon>eudicotyledons</taxon>
        <taxon>Gunneridae</taxon>
        <taxon>Pentapetalae</taxon>
        <taxon>rosids</taxon>
        <taxon>malvids</taxon>
        <taxon>Malvales</taxon>
        <taxon>Malvaceae</taxon>
        <taxon>Malvoideae</taxon>
        <taxon>Hibiscus</taxon>
    </lineage>
</organism>
<dbReference type="EMBL" id="JBBPBN010000018">
    <property type="protein sequence ID" value="KAK9018933.1"/>
    <property type="molecule type" value="Genomic_DNA"/>
</dbReference>
<comment type="caution">
    <text evidence="1">The sequence shown here is derived from an EMBL/GenBank/DDBJ whole genome shotgun (WGS) entry which is preliminary data.</text>
</comment>
<dbReference type="Gene3D" id="3.60.10.10">
    <property type="entry name" value="Endonuclease/exonuclease/phosphatase"/>
    <property type="match status" value="1"/>
</dbReference>
<dbReference type="PANTHER" id="PTHR33710">
    <property type="entry name" value="BNAC02G09200D PROTEIN"/>
    <property type="match status" value="1"/>
</dbReference>
<dbReference type="InterPro" id="IPR036691">
    <property type="entry name" value="Endo/exonu/phosph_ase_sf"/>
</dbReference>
<evidence type="ECO:0000313" key="1">
    <source>
        <dbReference type="EMBL" id="KAK9018933.1"/>
    </source>
</evidence>
<dbReference type="PANTHER" id="PTHR33710:SF79">
    <property type="entry name" value="OS06G0205337 PROTEIN"/>
    <property type="match status" value="1"/>
</dbReference>
<accession>A0ABR2S110</accession>
<gene>
    <name evidence="1" type="ORF">V6N11_033978</name>
</gene>
<evidence type="ECO:0000313" key="2">
    <source>
        <dbReference type="Proteomes" id="UP001396334"/>
    </source>
</evidence>
<reference evidence="1 2" key="1">
    <citation type="journal article" date="2024" name="G3 (Bethesda)">
        <title>Genome assembly of Hibiscus sabdariffa L. provides insights into metabolisms of medicinal natural products.</title>
        <authorList>
            <person name="Kim T."/>
        </authorList>
    </citation>
    <scope>NUCLEOTIDE SEQUENCE [LARGE SCALE GENOMIC DNA]</scope>
    <source>
        <strain evidence="1">TK-2024</strain>
        <tissue evidence="1">Old leaves</tissue>
    </source>
</reference>